<organism evidence="7 8">
    <name type="scientific">Piromyces finnis</name>
    <dbReference type="NCBI Taxonomy" id="1754191"/>
    <lineage>
        <taxon>Eukaryota</taxon>
        <taxon>Fungi</taxon>
        <taxon>Fungi incertae sedis</taxon>
        <taxon>Chytridiomycota</taxon>
        <taxon>Chytridiomycota incertae sedis</taxon>
        <taxon>Neocallimastigomycetes</taxon>
        <taxon>Neocallimastigales</taxon>
        <taxon>Neocallimastigaceae</taxon>
        <taxon>Piromyces</taxon>
    </lineage>
</organism>
<proteinExistence type="inferred from homology"/>
<dbReference type="PANTHER" id="PTHR28668:SF1">
    <property type="entry name" value="TRANSMEMBRANE PROTEIN 234"/>
    <property type="match status" value="1"/>
</dbReference>
<name>A0A1Y1VCY4_9FUNG</name>
<dbReference type="EMBL" id="MCFH01000014">
    <property type="protein sequence ID" value="ORX52968.1"/>
    <property type="molecule type" value="Genomic_DNA"/>
</dbReference>
<evidence type="ECO:0000313" key="8">
    <source>
        <dbReference type="Proteomes" id="UP000193719"/>
    </source>
</evidence>
<dbReference type="Gene3D" id="1.10.3730.20">
    <property type="match status" value="1"/>
</dbReference>
<dbReference type="InterPro" id="IPR018908">
    <property type="entry name" value="TMEM234"/>
</dbReference>
<dbReference type="OrthoDB" id="43458at2759"/>
<keyword evidence="4 6" id="KW-1133">Transmembrane helix</keyword>
<comment type="caution">
    <text evidence="7">The sequence shown here is derived from an EMBL/GenBank/DDBJ whole genome shotgun (WGS) entry which is preliminary data.</text>
</comment>
<comment type="subcellular location">
    <subcellularLocation>
        <location evidence="1">Membrane</location>
        <topology evidence="1">Multi-pass membrane protein</topology>
    </subcellularLocation>
</comment>
<dbReference type="Proteomes" id="UP000193719">
    <property type="component" value="Unassembled WGS sequence"/>
</dbReference>
<protein>
    <submittedName>
        <fullName evidence="7">UPF0546 membrane protein C1orf91</fullName>
    </submittedName>
</protein>
<keyword evidence="3 6" id="KW-0812">Transmembrane</keyword>
<dbReference type="PANTHER" id="PTHR28668">
    <property type="entry name" value="TRANSMEMBRANE PROTEIN 234"/>
    <property type="match status" value="1"/>
</dbReference>
<dbReference type="PROSITE" id="PS51257">
    <property type="entry name" value="PROKAR_LIPOPROTEIN"/>
    <property type="match status" value="1"/>
</dbReference>
<evidence type="ECO:0000256" key="3">
    <source>
        <dbReference type="ARBA" id="ARBA00022692"/>
    </source>
</evidence>
<reference evidence="7 8" key="1">
    <citation type="submission" date="2016-08" db="EMBL/GenBank/DDBJ databases">
        <title>Genomes of anaerobic fungi encode conserved fungal cellulosomes for biomass hydrolysis.</title>
        <authorList>
            <consortium name="DOE Joint Genome Institute"/>
            <person name="Haitjema C.H."/>
            <person name="Gilmore S.P."/>
            <person name="Henske J.K."/>
            <person name="Solomon K.V."/>
            <person name="De Groot R."/>
            <person name="Kuo A."/>
            <person name="Mondo S.J."/>
            <person name="Salamov A.A."/>
            <person name="Labutti K."/>
            <person name="Zhao Z."/>
            <person name="Chiniquy J."/>
            <person name="Barry K."/>
            <person name="Brewer H.M."/>
            <person name="Purvine S.O."/>
            <person name="Wright A.T."/>
            <person name="Boxma B."/>
            <person name="Van Alen T."/>
            <person name="Hackstein J.H."/>
            <person name="Baker S.E."/>
            <person name="Grigoriev I.V."/>
            <person name="O'Malley M.A."/>
        </authorList>
    </citation>
    <scope>NUCLEOTIDE SEQUENCE [LARGE SCALE GENOMIC DNA]</scope>
    <source>
        <strain evidence="8">finn</strain>
    </source>
</reference>
<dbReference type="AlphaFoldDB" id="A0A1Y1VCY4"/>
<evidence type="ECO:0000256" key="5">
    <source>
        <dbReference type="ARBA" id="ARBA00023136"/>
    </source>
</evidence>
<evidence type="ECO:0000256" key="2">
    <source>
        <dbReference type="ARBA" id="ARBA00005977"/>
    </source>
</evidence>
<dbReference type="GO" id="GO:0016020">
    <property type="term" value="C:membrane"/>
    <property type="evidence" value="ECO:0007669"/>
    <property type="project" value="UniProtKB-SubCell"/>
</dbReference>
<evidence type="ECO:0000256" key="6">
    <source>
        <dbReference type="SAM" id="Phobius"/>
    </source>
</evidence>
<keyword evidence="8" id="KW-1185">Reference proteome</keyword>
<evidence type="ECO:0000256" key="4">
    <source>
        <dbReference type="ARBA" id="ARBA00022989"/>
    </source>
</evidence>
<dbReference type="Pfam" id="PF10639">
    <property type="entry name" value="TMEM234"/>
    <property type="match status" value="1"/>
</dbReference>
<dbReference type="SUPFAM" id="SSF103481">
    <property type="entry name" value="Multidrug resistance efflux transporter EmrE"/>
    <property type="match status" value="1"/>
</dbReference>
<sequence>MSEVIKNIIGFILVASCWGFTNPFIKLGTKGIEEIEQKYTGWKRTYKRTIWLLTRWQYIVPLAINLGGSLVYYYTLGNADLSLAVPISNSLTFAFTTIAGKFVGEPFGGTKSFLALGLVMAGVTLCVLSKL</sequence>
<evidence type="ECO:0000256" key="1">
    <source>
        <dbReference type="ARBA" id="ARBA00004141"/>
    </source>
</evidence>
<keyword evidence="5 6" id="KW-0472">Membrane</keyword>
<accession>A0A1Y1VCY4</accession>
<gene>
    <name evidence="7" type="ORF">BCR36DRAFT_411328</name>
</gene>
<evidence type="ECO:0000313" key="7">
    <source>
        <dbReference type="EMBL" id="ORX52968.1"/>
    </source>
</evidence>
<dbReference type="InterPro" id="IPR037185">
    <property type="entry name" value="EmrE-like"/>
</dbReference>
<comment type="similarity">
    <text evidence="2">Belongs to the TMEM234 family.</text>
</comment>
<feature type="transmembrane region" description="Helical" evidence="6">
    <location>
        <begin position="112"/>
        <end position="130"/>
    </location>
</feature>
<feature type="transmembrane region" description="Helical" evidence="6">
    <location>
        <begin position="56"/>
        <end position="75"/>
    </location>
</feature>
<reference evidence="7 8" key="2">
    <citation type="submission" date="2016-08" db="EMBL/GenBank/DDBJ databases">
        <title>Pervasive Adenine N6-methylation of Active Genes in Fungi.</title>
        <authorList>
            <consortium name="DOE Joint Genome Institute"/>
            <person name="Mondo S.J."/>
            <person name="Dannebaum R.O."/>
            <person name="Kuo R.C."/>
            <person name="Labutti K."/>
            <person name="Haridas S."/>
            <person name="Kuo A."/>
            <person name="Salamov A."/>
            <person name="Ahrendt S.R."/>
            <person name="Lipzen A."/>
            <person name="Sullivan W."/>
            <person name="Andreopoulos W.B."/>
            <person name="Clum A."/>
            <person name="Lindquist E."/>
            <person name="Daum C."/>
            <person name="Ramamoorthy G.K."/>
            <person name="Gryganskyi A."/>
            <person name="Culley D."/>
            <person name="Magnuson J.K."/>
            <person name="James T.Y."/>
            <person name="O'Malley M.A."/>
            <person name="Stajich J.E."/>
            <person name="Spatafora J.W."/>
            <person name="Visel A."/>
            <person name="Grigoriev I.V."/>
        </authorList>
    </citation>
    <scope>NUCLEOTIDE SEQUENCE [LARGE SCALE GENOMIC DNA]</scope>
    <source>
        <strain evidence="8">finn</strain>
    </source>
</reference>